<evidence type="ECO:0000313" key="3">
    <source>
        <dbReference type="Proteomes" id="UP000265618"/>
    </source>
</evidence>
<protein>
    <submittedName>
        <fullName evidence="2">Uncharacterized protein</fullName>
    </submittedName>
</protein>
<dbReference type="EMBL" id="BDIP01002252">
    <property type="protein sequence ID" value="GIQ85993.1"/>
    <property type="molecule type" value="Genomic_DNA"/>
</dbReference>
<evidence type="ECO:0000256" key="1">
    <source>
        <dbReference type="SAM" id="Phobius"/>
    </source>
</evidence>
<keyword evidence="3" id="KW-1185">Reference proteome</keyword>
<proteinExistence type="predicted"/>
<feature type="transmembrane region" description="Helical" evidence="1">
    <location>
        <begin position="128"/>
        <end position="152"/>
    </location>
</feature>
<dbReference type="Proteomes" id="UP000265618">
    <property type="component" value="Unassembled WGS sequence"/>
</dbReference>
<reference evidence="2 3" key="1">
    <citation type="journal article" date="2018" name="PLoS ONE">
        <title>The draft genome of Kipferlia bialata reveals reductive genome evolution in fornicate parasites.</title>
        <authorList>
            <person name="Tanifuji G."/>
            <person name="Takabayashi S."/>
            <person name="Kume K."/>
            <person name="Takagi M."/>
            <person name="Nakayama T."/>
            <person name="Kamikawa R."/>
            <person name="Inagaki Y."/>
            <person name="Hashimoto T."/>
        </authorList>
    </citation>
    <scope>NUCLEOTIDE SEQUENCE [LARGE SCALE GENOMIC DNA]</scope>
    <source>
        <strain evidence="2">NY0173</strain>
    </source>
</reference>
<comment type="caution">
    <text evidence="2">The sequence shown here is derived from an EMBL/GenBank/DDBJ whole genome shotgun (WGS) entry which is preliminary data.</text>
</comment>
<accession>A0A9K3GKA5</accession>
<keyword evidence="1" id="KW-0812">Transmembrane</keyword>
<name>A0A9K3GKA5_9EUKA</name>
<evidence type="ECO:0000313" key="2">
    <source>
        <dbReference type="EMBL" id="GIQ85993.1"/>
    </source>
</evidence>
<feature type="non-terminal residue" evidence="2">
    <location>
        <position position="1"/>
    </location>
</feature>
<gene>
    <name evidence="2" type="ORF">KIPB_007761</name>
</gene>
<keyword evidence="1" id="KW-1133">Transmembrane helix</keyword>
<sequence length="538" mass="60721">FVKPHTLEQIETMTRMRLTIRQGYERLKSDIATFNEDEIHLTWEPSSWGIMGALDKQFEPFESLWTIGSAFMGGLPTWLEGPFIQLDAEEIRTNIEAWTSQLVKLGRSFSKKMSTAKRFKDTMRCRRGCGCGCCCTWCGVILLVLAAVFLLVKCVSGLAGWIAYIQLPVGVSVIGTNYAVTADQSGGKLPDPSVGSNMIFEIRWRGDTPADHSRLFQVSIQHEDEETEVIRYFDPSRHLLWRPDRAGTYTMTIDTHHRLSYNPITEEKWAPYYVSYDPESISETFTVADIVSQERTSAKLAVPHISPLDFMTLGCRYSLPPLDLAELGAMYEALYGEYTEDLCVRVSYRTVPESGVEPDQWHDTTCIPLTEDATYVIVVGMREEREYQMRHEFVRMHRPQPQDADFEFTLSSQSLYIEPDTDAGSISLSGPNMVTYTTAKTPKALLKSLPEISLRTQHIENHNVPTSEAEGVIWFNSLLNGFMTPCAPFATDLNGNLIYYIPYYKGAFNYSSGANGMGVRPSGQGTWFLNATGEQDMN</sequence>
<keyword evidence="1" id="KW-0472">Membrane</keyword>
<dbReference type="AlphaFoldDB" id="A0A9K3GKA5"/>
<organism evidence="2 3">
    <name type="scientific">Kipferlia bialata</name>
    <dbReference type="NCBI Taxonomy" id="797122"/>
    <lineage>
        <taxon>Eukaryota</taxon>
        <taxon>Metamonada</taxon>
        <taxon>Carpediemonas-like organisms</taxon>
        <taxon>Kipferlia</taxon>
    </lineage>
</organism>
<feature type="non-terminal residue" evidence="2">
    <location>
        <position position="538"/>
    </location>
</feature>
<dbReference type="OrthoDB" id="5593012at2759"/>